<keyword evidence="4" id="KW-1185">Reference proteome</keyword>
<organism evidence="3 4">
    <name type="scientific">Knoellia locipacati</name>
    <dbReference type="NCBI Taxonomy" id="882824"/>
    <lineage>
        <taxon>Bacteria</taxon>
        <taxon>Bacillati</taxon>
        <taxon>Actinomycetota</taxon>
        <taxon>Actinomycetes</taxon>
        <taxon>Micrococcales</taxon>
        <taxon>Intrasporangiaceae</taxon>
        <taxon>Knoellia</taxon>
    </lineage>
</organism>
<dbReference type="InterPro" id="IPR024775">
    <property type="entry name" value="DinB-like"/>
</dbReference>
<sequence>MTRSSPRIAAITGQESVTSGTVPHSHITGPTIARPAYPVVMSEIAPDDKDWTWTLERACPDCGFDAASVPAADIAGLVTAYTRPWSDVLARPDAATRPDPTTWSPLEYACHVRDVCDLFAARVQLMLNEDGARFANWDQDVTAVESRYAEQSPPEVAAEIPAAAARLSGAYAGLSGEQWDRRGLRSNGSEFTVLTLGRYALHDLAHHVWDVRG</sequence>
<accession>A0A512SZR4</accession>
<feature type="region of interest" description="Disordered" evidence="1">
    <location>
        <begin position="1"/>
        <end position="25"/>
    </location>
</feature>
<dbReference type="AlphaFoldDB" id="A0A512SZR4"/>
<dbReference type="GO" id="GO:0008168">
    <property type="term" value="F:methyltransferase activity"/>
    <property type="evidence" value="ECO:0007669"/>
    <property type="project" value="UniProtKB-KW"/>
</dbReference>
<name>A0A512SZR4_9MICO</name>
<keyword evidence="3" id="KW-0808">Transferase</keyword>
<keyword evidence="3" id="KW-0489">Methyltransferase</keyword>
<evidence type="ECO:0000256" key="1">
    <source>
        <dbReference type="SAM" id="MobiDB-lite"/>
    </source>
</evidence>
<dbReference type="Proteomes" id="UP000321793">
    <property type="component" value="Unassembled WGS sequence"/>
</dbReference>
<evidence type="ECO:0000259" key="2">
    <source>
        <dbReference type="Pfam" id="PF12867"/>
    </source>
</evidence>
<dbReference type="GO" id="GO:0032259">
    <property type="term" value="P:methylation"/>
    <property type="evidence" value="ECO:0007669"/>
    <property type="project" value="UniProtKB-KW"/>
</dbReference>
<gene>
    <name evidence="3" type="ORF">KLO01_14950</name>
</gene>
<dbReference type="InterPro" id="IPR034660">
    <property type="entry name" value="DinB/YfiT-like"/>
</dbReference>
<dbReference type="SUPFAM" id="SSF109854">
    <property type="entry name" value="DinB/YfiT-like putative metalloenzymes"/>
    <property type="match status" value="1"/>
</dbReference>
<feature type="compositionally biased region" description="Polar residues" evidence="1">
    <location>
        <begin position="13"/>
        <end position="22"/>
    </location>
</feature>
<feature type="domain" description="DinB-like" evidence="2">
    <location>
        <begin position="93"/>
        <end position="208"/>
    </location>
</feature>
<dbReference type="EMBL" id="BKBA01000005">
    <property type="protein sequence ID" value="GEQ13448.1"/>
    <property type="molecule type" value="Genomic_DNA"/>
</dbReference>
<proteinExistence type="predicted"/>
<dbReference type="Gene3D" id="1.20.120.450">
    <property type="entry name" value="dinb family like domain"/>
    <property type="match status" value="1"/>
</dbReference>
<protein>
    <submittedName>
        <fullName evidence="3">Methyltransferase type 12</fullName>
    </submittedName>
</protein>
<dbReference type="Pfam" id="PF12867">
    <property type="entry name" value="DinB_2"/>
    <property type="match status" value="1"/>
</dbReference>
<evidence type="ECO:0000313" key="4">
    <source>
        <dbReference type="Proteomes" id="UP000321793"/>
    </source>
</evidence>
<reference evidence="3 4" key="1">
    <citation type="submission" date="2019-07" db="EMBL/GenBank/DDBJ databases">
        <title>Whole genome shotgun sequence of Knoellia locipacati NBRC 109775.</title>
        <authorList>
            <person name="Hosoyama A."/>
            <person name="Uohara A."/>
            <person name="Ohji S."/>
            <person name="Ichikawa N."/>
        </authorList>
    </citation>
    <scope>NUCLEOTIDE SEQUENCE [LARGE SCALE GENOMIC DNA]</scope>
    <source>
        <strain evidence="3 4">NBRC 109775</strain>
    </source>
</reference>
<evidence type="ECO:0000313" key="3">
    <source>
        <dbReference type="EMBL" id="GEQ13448.1"/>
    </source>
</evidence>
<comment type="caution">
    <text evidence="3">The sequence shown here is derived from an EMBL/GenBank/DDBJ whole genome shotgun (WGS) entry which is preliminary data.</text>
</comment>